<dbReference type="PANTHER" id="PTHR30126:SF40">
    <property type="entry name" value="HTH-TYPE TRANSCRIPTIONAL REGULATOR GLTR"/>
    <property type="match status" value="1"/>
</dbReference>
<dbReference type="RefSeq" id="WP_005720280.1">
    <property type="nucleotide sequence ID" value="NZ_CAZZQD010000001.1"/>
</dbReference>
<dbReference type="Gene3D" id="1.10.10.10">
    <property type="entry name" value="Winged helix-like DNA-binding domain superfamily/Winged helix DNA-binding domain"/>
    <property type="match status" value="1"/>
</dbReference>
<dbReference type="InterPro" id="IPR036390">
    <property type="entry name" value="WH_DNA-bd_sf"/>
</dbReference>
<evidence type="ECO:0000256" key="3">
    <source>
        <dbReference type="ARBA" id="ARBA00023125"/>
    </source>
</evidence>
<evidence type="ECO:0000313" key="9">
    <source>
        <dbReference type="Proteomes" id="UP001434419"/>
    </source>
</evidence>
<name>A0A4Q0LRF1_9LACO</name>
<dbReference type="Pfam" id="PF00126">
    <property type="entry name" value="HTH_1"/>
    <property type="match status" value="1"/>
</dbReference>
<evidence type="ECO:0000256" key="2">
    <source>
        <dbReference type="ARBA" id="ARBA00023015"/>
    </source>
</evidence>
<evidence type="ECO:0000259" key="5">
    <source>
        <dbReference type="PROSITE" id="PS50931"/>
    </source>
</evidence>
<proteinExistence type="inferred from homology"/>
<evidence type="ECO:0000313" key="7">
    <source>
        <dbReference type="EMBL" id="RXF53139.1"/>
    </source>
</evidence>
<dbReference type="GO" id="GO:0003700">
    <property type="term" value="F:DNA-binding transcription factor activity"/>
    <property type="evidence" value="ECO:0007669"/>
    <property type="project" value="InterPro"/>
</dbReference>
<evidence type="ECO:0000256" key="4">
    <source>
        <dbReference type="ARBA" id="ARBA00023163"/>
    </source>
</evidence>
<dbReference type="AlphaFoldDB" id="A0A4Q0LRF1"/>
<keyword evidence="4" id="KW-0804">Transcription</keyword>
<dbReference type="PANTHER" id="PTHR30126">
    <property type="entry name" value="HTH-TYPE TRANSCRIPTIONAL REGULATOR"/>
    <property type="match status" value="1"/>
</dbReference>
<dbReference type="GO" id="GO:0000976">
    <property type="term" value="F:transcription cis-regulatory region binding"/>
    <property type="evidence" value="ECO:0007669"/>
    <property type="project" value="TreeGrafter"/>
</dbReference>
<accession>A0A4Q0LRF1</accession>
<dbReference type="InterPro" id="IPR000847">
    <property type="entry name" value="LysR_HTH_N"/>
</dbReference>
<dbReference type="SUPFAM" id="SSF46785">
    <property type="entry name" value="Winged helix' DNA-binding domain"/>
    <property type="match status" value="1"/>
</dbReference>
<dbReference type="EMBL" id="JBETVU010000012">
    <property type="protein sequence ID" value="MES5149382.1"/>
    <property type="molecule type" value="Genomic_DNA"/>
</dbReference>
<sequence>MNKLNFELLHIFDVVSRFASFSQASNYLYLDQSTVSKKIRQLEAIVNKKLFIRNTNGIVLTAAGLAFKNKSDKILQDLKEIIALKPTITTLRVGVFDNISAYLMPDIFAENFNLFNEGKLDAIVINSDFFTQIQGSAIETQITNESFAILFRKNNALIASQNSISLNDLKNKNRKSK</sequence>
<reference evidence="6" key="2">
    <citation type="submission" date="2024-06" db="EMBL/GenBank/DDBJ databases">
        <title>Vaginal Lactobacillus fatty acid response mechanisms reveal a metabolite-targeted strategy for bacterial vaginosis treatment.</title>
        <authorList>
            <person name="Zhu M."/>
            <person name="Blainey P.C."/>
            <person name="Bloom S.M."/>
            <person name="Kwon D.S."/>
        </authorList>
    </citation>
    <scope>NUCLEOTIDE SEQUENCE</scope>
    <source>
        <strain evidence="6">194_F1_1</strain>
    </source>
</reference>
<dbReference type="InterPro" id="IPR036388">
    <property type="entry name" value="WH-like_DNA-bd_sf"/>
</dbReference>
<dbReference type="Proteomes" id="UP001434419">
    <property type="component" value="Unassembled WGS sequence"/>
</dbReference>
<dbReference type="PROSITE" id="PS50931">
    <property type="entry name" value="HTH_LYSR"/>
    <property type="match status" value="1"/>
</dbReference>
<comment type="caution">
    <text evidence="7">The sequence shown here is derived from an EMBL/GenBank/DDBJ whole genome shotgun (WGS) entry which is preliminary data.</text>
</comment>
<keyword evidence="2" id="KW-0805">Transcription regulation</keyword>
<reference evidence="7 8" key="1">
    <citation type="submission" date="2019-01" db="EMBL/GenBank/DDBJ databases">
        <title>The genome sequence of Lactobacillus crispatus L49.</title>
        <authorList>
            <person name="Zhong J."/>
            <person name="Zhang J."/>
        </authorList>
    </citation>
    <scope>NUCLEOTIDE SEQUENCE [LARGE SCALE GENOMIC DNA]</scope>
    <source>
        <strain evidence="7 8">L49</strain>
    </source>
</reference>
<evidence type="ECO:0000313" key="6">
    <source>
        <dbReference type="EMBL" id="MES5149382.1"/>
    </source>
</evidence>
<dbReference type="EMBL" id="SCLX01000161">
    <property type="protein sequence ID" value="RXF53139.1"/>
    <property type="molecule type" value="Genomic_DNA"/>
</dbReference>
<evidence type="ECO:0000313" key="8">
    <source>
        <dbReference type="Proteomes" id="UP000289808"/>
    </source>
</evidence>
<dbReference type="PRINTS" id="PR00039">
    <property type="entry name" value="HTHLYSR"/>
</dbReference>
<comment type="similarity">
    <text evidence="1">Belongs to the LysR transcriptional regulatory family.</text>
</comment>
<keyword evidence="9" id="KW-1185">Reference proteome</keyword>
<evidence type="ECO:0000256" key="1">
    <source>
        <dbReference type="ARBA" id="ARBA00009437"/>
    </source>
</evidence>
<dbReference type="Proteomes" id="UP000289808">
    <property type="component" value="Unassembled WGS sequence"/>
</dbReference>
<protein>
    <submittedName>
        <fullName evidence="7">LysR family transcriptional regulator</fullName>
    </submittedName>
</protein>
<keyword evidence="3" id="KW-0238">DNA-binding</keyword>
<organism evidence="7 8">
    <name type="scientific">Lactobacillus crispatus</name>
    <dbReference type="NCBI Taxonomy" id="47770"/>
    <lineage>
        <taxon>Bacteria</taxon>
        <taxon>Bacillati</taxon>
        <taxon>Bacillota</taxon>
        <taxon>Bacilli</taxon>
        <taxon>Lactobacillales</taxon>
        <taxon>Lactobacillaceae</taxon>
        <taxon>Lactobacillus</taxon>
    </lineage>
</organism>
<feature type="domain" description="HTH lysR-type" evidence="5">
    <location>
        <begin position="4"/>
        <end position="61"/>
    </location>
</feature>
<gene>
    <name evidence="6" type="ORF">ABVC42_05505</name>
    <name evidence="7" type="ORF">ERD32_12675</name>
</gene>